<dbReference type="Gene3D" id="3.40.630.30">
    <property type="match status" value="1"/>
</dbReference>
<dbReference type="SUPFAM" id="SSF55729">
    <property type="entry name" value="Acyl-CoA N-acyltransferases (Nat)"/>
    <property type="match status" value="1"/>
</dbReference>
<proteinExistence type="inferred from homology"/>
<feature type="domain" description="N-acetyltransferase" evidence="12">
    <location>
        <begin position="55"/>
        <end position="246"/>
    </location>
</feature>
<dbReference type="AlphaFoldDB" id="A0A2S5B3S4"/>
<dbReference type="GO" id="GO:0043998">
    <property type="term" value="F:histone H2A acetyltransferase activity"/>
    <property type="evidence" value="ECO:0007669"/>
    <property type="project" value="InterPro"/>
</dbReference>
<dbReference type="GO" id="GO:1990189">
    <property type="term" value="F:protein N-terminal-serine acetyltransferase activity"/>
    <property type="evidence" value="ECO:0007669"/>
    <property type="project" value="UniProtKB-EC"/>
</dbReference>
<dbReference type="PANTHER" id="PTHR20531">
    <property type="entry name" value="N-ALPHA-ACETYLTRANSFERASE 40"/>
    <property type="match status" value="1"/>
</dbReference>
<evidence type="ECO:0000256" key="5">
    <source>
        <dbReference type="ARBA" id="ARBA00015043"/>
    </source>
</evidence>
<name>A0A2S5B3S4_9BASI</name>
<dbReference type="GO" id="GO:0005737">
    <property type="term" value="C:cytoplasm"/>
    <property type="evidence" value="ECO:0007669"/>
    <property type="project" value="UniProtKB-SubCell"/>
</dbReference>
<evidence type="ECO:0000256" key="1">
    <source>
        <dbReference type="ARBA" id="ARBA00004123"/>
    </source>
</evidence>
<dbReference type="InterPro" id="IPR039949">
    <property type="entry name" value="NAA40"/>
</dbReference>
<evidence type="ECO:0000313" key="13">
    <source>
        <dbReference type="EMBL" id="POY71444.1"/>
    </source>
</evidence>
<gene>
    <name evidence="13" type="ORF">BMF94_5757</name>
</gene>
<comment type="catalytic activity">
    <reaction evidence="10">
        <text>N-terminal L-seryl-[histone H2A] + acetyl-CoA = N-terminal N(alpha)-acetyl-L-seryl-[histone H2A] + CoA + H(+)</text>
        <dbReference type="Rhea" id="RHEA:50600"/>
        <dbReference type="Rhea" id="RHEA-COMP:12742"/>
        <dbReference type="Rhea" id="RHEA-COMP:12744"/>
        <dbReference type="ChEBI" id="CHEBI:15378"/>
        <dbReference type="ChEBI" id="CHEBI:57287"/>
        <dbReference type="ChEBI" id="CHEBI:57288"/>
        <dbReference type="ChEBI" id="CHEBI:64738"/>
        <dbReference type="ChEBI" id="CHEBI:83690"/>
        <dbReference type="EC" id="2.3.1.257"/>
    </reaction>
</comment>
<dbReference type="OrthoDB" id="424551at2759"/>
<evidence type="ECO:0000259" key="12">
    <source>
        <dbReference type="PROSITE" id="PS51186"/>
    </source>
</evidence>
<keyword evidence="9" id="KW-0012">Acyltransferase</keyword>
<keyword evidence="6" id="KW-0963">Cytoplasm</keyword>
<evidence type="ECO:0000256" key="11">
    <source>
        <dbReference type="ARBA" id="ARBA00049524"/>
    </source>
</evidence>
<reference evidence="13 14" key="1">
    <citation type="journal article" date="2018" name="Front. Microbiol.">
        <title>Prospects for Fungal Bioremediation of Acidic Radioactive Waste Sites: Characterization and Genome Sequence of Rhodotorula taiwanensis MD1149.</title>
        <authorList>
            <person name="Tkavc R."/>
            <person name="Matrosova V.Y."/>
            <person name="Grichenko O.E."/>
            <person name="Gostincar C."/>
            <person name="Volpe R.P."/>
            <person name="Klimenkova P."/>
            <person name="Gaidamakova E.K."/>
            <person name="Zhou C.E."/>
            <person name="Stewart B.J."/>
            <person name="Lyman M.G."/>
            <person name="Malfatti S.A."/>
            <person name="Rubinfeld B."/>
            <person name="Courtot M."/>
            <person name="Singh J."/>
            <person name="Dalgard C.L."/>
            <person name="Hamilton T."/>
            <person name="Frey K.G."/>
            <person name="Gunde-Cimerman N."/>
            <person name="Dugan L."/>
            <person name="Daly M.J."/>
        </authorList>
    </citation>
    <scope>NUCLEOTIDE SEQUENCE [LARGE SCALE GENOMIC DNA]</scope>
    <source>
        <strain evidence="13 14">MD1149</strain>
    </source>
</reference>
<evidence type="ECO:0000256" key="9">
    <source>
        <dbReference type="ARBA" id="ARBA00023315"/>
    </source>
</evidence>
<comment type="caution">
    <text evidence="13">The sequence shown here is derived from an EMBL/GenBank/DDBJ whole genome shotgun (WGS) entry which is preliminary data.</text>
</comment>
<comment type="subcellular location">
    <subcellularLocation>
        <location evidence="2">Cytoplasm</location>
    </subcellularLocation>
    <subcellularLocation>
        <location evidence="1">Nucleus</location>
    </subcellularLocation>
</comment>
<evidence type="ECO:0000256" key="2">
    <source>
        <dbReference type="ARBA" id="ARBA00004496"/>
    </source>
</evidence>
<comment type="catalytic activity">
    <reaction evidence="11">
        <text>N-terminal L-seryl-[histone H4] + acetyl-CoA = N-terminal N(alpha)-acetyl-L-seryl-[histone H4] + CoA + H(+)</text>
        <dbReference type="Rhea" id="RHEA:50596"/>
        <dbReference type="Rhea" id="RHEA-COMP:12740"/>
        <dbReference type="Rhea" id="RHEA-COMP:12743"/>
        <dbReference type="ChEBI" id="CHEBI:15378"/>
        <dbReference type="ChEBI" id="CHEBI:57287"/>
        <dbReference type="ChEBI" id="CHEBI:57288"/>
        <dbReference type="ChEBI" id="CHEBI:64738"/>
        <dbReference type="ChEBI" id="CHEBI:83690"/>
        <dbReference type="EC" id="2.3.1.257"/>
    </reaction>
</comment>
<dbReference type="InterPro" id="IPR016181">
    <property type="entry name" value="Acyl_CoA_acyltransferase"/>
</dbReference>
<dbReference type="GO" id="GO:0010485">
    <property type="term" value="F:histone H4 acetyltransferase activity"/>
    <property type="evidence" value="ECO:0007669"/>
    <property type="project" value="InterPro"/>
</dbReference>
<dbReference type="PROSITE" id="PS51186">
    <property type="entry name" value="GNAT"/>
    <property type="match status" value="1"/>
</dbReference>
<keyword evidence="8" id="KW-0539">Nucleus</keyword>
<dbReference type="InterPro" id="IPR000182">
    <property type="entry name" value="GNAT_dom"/>
</dbReference>
<comment type="similarity">
    <text evidence="3">Belongs to the acetyltransferase family. NAA40 subfamily.</text>
</comment>
<dbReference type="Proteomes" id="UP000237144">
    <property type="component" value="Unassembled WGS sequence"/>
</dbReference>
<evidence type="ECO:0000313" key="14">
    <source>
        <dbReference type="Proteomes" id="UP000237144"/>
    </source>
</evidence>
<evidence type="ECO:0000256" key="3">
    <source>
        <dbReference type="ARBA" id="ARBA00008870"/>
    </source>
</evidence>
<sequence>MPEHAHLAVKIAREAAAEALADRLRSAYNDTHGRGKDVRQIRGAVTSLITVETFATISEEEKDWVWRLFEGNMRSLYEASSEGYDANEKRSELFHPESRFLTLRQDTRPPLGYCIFRFDTEETASEDEDDDDLCDVAYCYELQIEPGAQRQGIGRILMDALGRLAGAFKMDKTMLTAFKHNSDAVTFYKRLGSVDRQADADVRRLRVQSLRLTSLRTATRFETDEVDPSQYGIDDVDYVILSKSCN</sequence>
<dbReference type="Pfam" id="PF00583">
    <property type="entry name" value="Acetyltransf_1"/>
    <property type="match status" value="1"/>
</dbReference>
<evidence type="ECO:0000256" key="6">
    <source>
        <dbReference type="ARBA" id="ARBA00022490"/>
    </source>
</evidence>
<dbReference type="EC" id="2.3.1.257" evidence="4"/>
<evidence type="ECO:0000256" key="4">
    <source>
        <dbReference type="ARBA" id="ARBA00012950"/>
    </source>
</evidence>
<evidence type="ECO:0000256" key="7">
    <source>
        <dbReference type="ARBA" id="ARBA00022679"/>
    </source>
</evidence>
<protein>
    <recommendedName>
        <fullName evidence="5">N-alpha-acetyltransferase 40</fullName>
        <ecNumber evidence="4">2.3.1.257</ecNumber>
    </recommendedName>
</protein>
<dbReference type="GO" id="GO:0005634">
    <property type="term" value="C:nucleus"/>
    <property type="evidence" value="ECO:0007669"/>
    <property type="project" value="UniProtKB-SubCell"/>
</dbReference>
<evidence type="ECO:0000256" key="10">
    <source>
        <dbReference type="ARBA" id="ARBA00047821"/>
    </source>
</evidence>
<keyword evidence="7 13" id="KW-0808">Transferase</keyword>
<organism evidence="13 14">
    <name type="scientific">Rhodotorula taiwanensis</name>
    <dbReference type="NCBI Taxonomy" id="741276"/>
    <lineage>
        <taxon>Eukaryota</taxon>
        <taxon>Fungi</taxon>
        <taxon>Dikarya</taxon>
        <taxon>Basidiomycota</taxon>
        <taxon>Pucciniomycotina</taxon>
        <taxon>Microbotryomycetes</taxon>
        <taxon>Sporidiobolales</taxon>
        <taxon>Sporidiobolaceae</taxon>
        <taxon>Rhodotorula</taxon>
    </lineage>
</organism>
<dbReference type="PANTHER" id="PTHR20531:SF1">
    <property type="entry name" value="N-ALPHA-ACETYLTRANSFERASE 40"/>
    <property type="match status" value="1"/>
</dbReference>
<evidence type="ECO:0000256" key="8">
    <source>
        <dbReference type="ARBA" id="ARBA00023242"/>
    </source>
</evidence>
<accession>A0A2S5B3S4</accession>
<dbReference type="STRING" id="741276.A0A2S5B3S4"/>
<dbReference type="CDD" id="cd04301">
    <property type="entry name" value="NAT_SF"/>
    <property type="match status" value="1"/>
</dbReference>
<keyword evidence="14" id="KW-1185">Reference proteome</keyword>
<dbReference type="EMBL" id="PJQD01000085">
    <property type="protein sequence ID" value="POY71444.1"/>
    <property type="molecule type" value="Genomic_DNA"/>
</dbReference>